<evidence type="ECO:0000313" key="2">
    <source>
        <dbReference type="Proteomes" id="UP000550714"/>
    </source>
</evidence>
<dbReference type="EMBL" id="JACHWU010000002">
    <property type="protein sequence ID" value="MBB3051436.1"/>
    <property type="molecule type" value="Genomic_DNA"/>
</dbReference>
<evidence type="ECO:0000313" key="1">
    <source>
        <dbReference type="EMBL" id="MBB3051436.1"/>
    </source>
</evidence>
<reference evidence="1 2" key="1">
    <citation type="submission" date="2020-08" db="EMBL/GenBank/DDBJ databases">
        <title>Genomic Encyclopedia of Type Strains, Phase III (KMG-III): the genomes of soil and plant-associated and newly described type strains.</title>
        <authorList>
            <person name="Whitman W."/>
        </authorList>
    </citation>
    <scope>NUCLEOTIDE SEQUENCE [LARGE SCALE GENOMIC DNA]</scope>
    <source>
        <strain evidence="1 2">CECT 8577</strain>
    </source>
</reference>
<sequence>MDVPAHLAVRAHAVRVNGRGLAVDGFGYAILDLGR</sequence>
<dbReference type="AlphaFoldDB" id="A0A839S103"/>
<name>A0A839S103_9PSEU</name>
<proteinExistence type="predicted"/>
<accession>A0A839S103</accession>
<keyword evidence="2" id="KW-1185">Reference proteome</keyword>
<comment type="caution">
    <text evidence="1">The sequence shown here is derived from an EMBL/GenBank/DDBJ whole genome shotgun (WGS) entry which is preliminary data.</text>
</comment>
<dbReference type="Proteomes" id="UP000550714">
    <property type="component" value="Unassembled WGS sequence"/>
</dbReference>
<protein>
    <submittedName>
        <fullName evidence="1">Uncharacterized protein</fullName>
    </submittedName>
</protein>
<organism evidence="1 2">
    <name type="scientific">Prauserella isguenensis</name>
    <dbReference type="NCBI Taxonomy" id="1470180"/>
    <lineage>
        <taxon>Bacteria</taxon>
        <taxon>Bacillati</taxon>
        <taxon>Actinomycetota</taxon>
        <taxon>Actinomycetes</taxon>
        <taxon>Pseudonocardiales</taxon>
        <taxon>Pseudonocardiaceae</taxon>
        <taxon>Prauserella</taxon>
    </lineage>
</organism>
<gene>
    <name evidence="1" type="ORF">FHS23_002459</name>
</gene>